<evidence type="ECO:0000259" key="3">
    <source>
        <dbReference type="PROSITE" id="PS50977"/>
    </source>
</evidence>
<organism evidence="4 5">
    <name type="scientific">Mycobacteroides franklinii</name>
    <dbReference type="NCBI Taxonomy" id="948102"/>
    <lineage>
        <taxon>Bacteria</taxon>
        <taxon>Bacillati</taxon>
        <taxon>Actinomycetota</taxon>
        <taxon>Actinomycetes</taxon>
        <taxon>Mycobacteriales</taxon>
        <taxon>Mycobacteriaceae</taxon>
        <taxon>Mycobacteroides</taxon>
    </lineage>
</organism>
<dbReference type="STRING" id="948102.BKG76_06690"/>
<evidence type="ECO:0000256" key="1">
    <source>
        <dbReference type="ARBA" id="ARBA00023125"/>
    </source>
</evidence>
<evidence type="ECO:0000256" key="2">
    <source>
        <dbReference type="PROSITE-ProRule" id="PRU00335"/>
    </source>
</evidence>
<sequence length="208" mass="22739">MASNNADRASSGFDADRNVYWQRLTQGLESLLAEKTFPQITVADIVRRAHTSRRTFYEHFESKEACLLALHRQASREEAAHALAAVDGTAVWQMQLRQAIEAWIAFADTRSELAMSWIRDLPLLGAAASDLQREVTDQFVRTIQTVCGSEGFRAAGGRDVSRARALVLIGGLERLAADAAQRGQKMAIYTDDAVEAAIALATGSRGES</sequence>
<feature type="domain" description="HTH tetR-type" evidence="3">
    <location>
        <begin position="18"/>
        <end position="78"/>
    </location>
</feature>
<dbReference type="InterPro" id="IPR001647">
    <property type="entry name" value="HTH_TetR"/>
</dbReference>
<comment type="caution">
    <text evidence="4">The sequence shown here is derived from an EMBL/GenBank/DDBJ whole genome shotgun (WGS) entry which is preliminary data.</text>
</comment>
<dbReference type="PROSITE" id="PS50977">
    <property type="entry name" value="HTH_TETR_2"/>
    <property type="match status" value="1"/>
</dbReference>
<dbReference type="EMBL" id="MLIK01000008">
    <property type="protein sequence ID" value="OHU28987.1"/>
    <property type="molecule type" value="Genomic_DNA"/>
</dbReference>
<dbReference type="Pfam" id="PF00440">
    <property type="entry name" value="TetR_N"/>
    <property type="match status" value="1"/>
</dbReference>
<dbReference type="AlphaFoldDB" id="A0A1S1LE81"/>
<accession>A0A1S1LE81</accession>
<keyword evidence="1 2" id="KW-0238">DNA-binding</keyword>
<dbReference type="InterPro" id="IPR009057">
    <property type="entry name" value="Homeodomain-like_sf"/>
</dbReference>
<dbReference type="Proteomes" id="UP000179616">
    <property type="component" value="Unassembled WGS sequence"/>
</dbReference>
<evidence type="ECO:0000313" key="5">
    <source>
        <dbReference type="Proteomes" id="UP000179616"/>
    </source>
</evidence>
<gene>
    <name evidence="4" type="ORF">BKG76_06690</name>
</gene>
<feature type="DNA-binding region" description="H-T-H motif" evidence="2">
    <location>
        <begin position="41"/>
        <end position="60"/>
    </location>
</feature>
<evidence type="ECO:0000313" key="4">
    <source>
        <dbReference type="EMBL" id="OHU28987.1"/>
    </source>
</evidence>
<dbReference type="SUPFAM" id="SSF46689">
    <property type="entry name" value="Homeodomain-like"/>
    <property type="match status" value="1"/>
</dbReference>
<dbReference type="Gene3D" id="1.10.357.10">
    <property type="entry name" value="Tetracycline Repressor, domain 2"/>
    <property type="match status" value="1"/>
</dbReference>
<name>A0A1S1LE81_9MYCO</name>
<protein>
    <recommendedName>
        <fullName evidence="3">HTH tetR-type domain-containing protein</fullName>
    </recommendedName>
</protein>
<dbReference type="GO" id="GO:0003677">
    <property type="term" value="F:DNA binding"/>
    <property type="evidence" value="ECO:0007669"/>
    <property type="project" value="UniProtKB-UniRule"/>
</dbReference>
<proteinExistence type="predicted"/>
<reference evidence="4 5" key="1">
    <citation type="submission" date="2016-10" db="EMBL/GenBank/DDBJ databases">
        <title>Evaluation of Human, Veterinary and Environmental Mycobacterium chelonae Isolates by Core Genome Phylogenomic Analysis, Targeted Gene Comparison, and Anti-microbial Susceptibility Patterns: A Tale of Mistaken Identities.</title>
        <authorList>
            <person name="Fogelson S.B."/>
            <person name="Camus A.C."/>
            <person name="Lorenz W."/>
            <person name="Vasireddy R."/>
            <person name="Vasireddy S."/>
            <person name="Smith T."/>
            <person name="Brown-Elliott B.A."/>
            <person name="Wallace R.J.Jr."/>
            <person name="Hasan N.A."/>
            <person name="Reischl U."/>
            <person name="Sanchez S."/>
        </authorList>
    </citation>
    <scope>NUCLEOTIDE SEQUENCE [LARGE SCALE GENOMIC DNA]</scope>
    <source>
        <strain evidence="4 5">1559</strain>
    </source>
</reference>